<evidence type="ECO:0000256" key="5">
    <source>
        <dbReference type="ARBA" id="ARBA00022475"/>
    </source>
</evidence>
<evidence type="ECO:0000256" key="11">
    <source>
        <dbReference type="ARBA" id="ARBA00033245"/>
    </source>
</evidence>
<feature type="transmembrane region" description="Helical" evidence="13">
    <location>
        <begin position="6"/>
        <end position="24"/>
    </location>
</feature>
<evidence type="ECO:0000256" key="10">
    <source>
        <dbReference type="ARBA" id="ARBA00023186"/>
    </source>
</evidence>
<evidence type="ECO:0000256" key="1">
    <source>
        <dbReference type="ARBA" id="ARBA00004429"/>
    </source>
</evidence>
<accession>A0A176K0B4</accession>
<name>A0A176K0B4_9BACT</name>
<protein>
    <recommendedName>
        <fullName evidence="3 13">Membrane protein insertase YidC</fullName>
    </recommendedName>
    <alternativeName>
        <fullName evidence="12 13">Foldase YidC</fullName>
    </alternativeName>
    <alternativeName>
        <fullName evidence="11 13">Membrane integrase YidC</fullName>
    </alternativeName>
    <alternativeName>
        <fullName evidence="13">Membrane protein YidC</fullName>
    </alternativeName>
</protein>
<feature type="transmembrane region" description="Helical" evidence="13">
    <location>
        <begin position="312"/>
        <end position="333"/>
    </location>
</feature>
<dbReference type="InterPro" id="IPR019998">
    <property type="entry name" value="Membr_insert_YidC"/>
</dbReference>
<evidence type="ECO:0000256" key="8">
    <source>
        <dbReference type="ARBA" id="ARBA00022989"/>
    </source>
</evidence>
<keyword evidence="9 13" id="KW-0472">Membrane</keyword>
<evidence type="ECO:0000256" key="6">
    <source>
        <dbReference type="ARBA" id="ARBA00022692"/>
    </source>
</evidence>
<feature type="domain" description="Membrane insertase YidC/Oxa/ALB C-terminal" evidence="14">
    <location>
        <begin position="244"/>
        <end position="422"/>
    </location>
</feature>
<evidence type="ECO:0000259" key="14">
    <source>
        <dbReference type="Pfam" id="PF02096"/>
    </source>
</evidence>
<feature type="transmembrane region" description="Helical" evidence="13">
    <location>
        <begin position="217"/>
        <end position="238"/>
    </location>
</feature>
<dbReference type="NCBIfam" id="TIGR03592">
    <property type="entry name" value="yidC_oxa1_cterm"/>
    <property type="match status" value="1"/>
</dbReference>
<dbReference type="GO" id="GO:0032977">
    <property type="term" value="F:membrane insertase activity"/>
    <property type="evidence" value="ECO:0007669"/>
    <property type="project" value="InterPro"/>
</dbReference>
<dbReference type="CDD" id="cd20070">
    <property type="entry name" value="5TM_YidC_Alb3"/>
    <property type="match status" value="1"/>
</dbReference>
<sequence length="443" mass="50552">MKKQVFSILLLSVVMLFTSTLFAYDMTTKEGTDGTFTLESKTFVISFDLNLGVLKDIYIKVDRSTDLISRYGNDGFNVFVGDTELIPISHTAFRDEVSGAFIIRFDYEKGTKTFVIYDNPYYDFEVQYSFSEPISMTFPYISNTKTFDPNSYHMSYLGKPKSLMTLYSTDAVFSDGILNTKSGSGSIKVYAGPVKLVYISEAIPELYDTIKQNLSEVGALGFFSYIHHGLVVFLYYLFKLTGNFGWAIILFTLVVRLVLYPLYHVQTKSMIEMRKVQPEIEKIRKKYKDPQKQQQALMALYREKHINPATGCLTLLIQLPVFFVLYSVIRYFSEMFAYAPKFLIWSDLSSGGFLQNSLLILISIVTGIYLATVTSQDGKTARQSMIMSMVFPFLFYTLPTGLFIYYATNSIIQLLITIYVYRKFGMKGISMREVLGLPPKPAK</sequence>
<comment type="similarity">
    <text evidence="2 13">Belongs to the OXA1/ALB3/YidC family. Type 1 subfamily.</text>
</comment>
<organism evidence="15 16">
    <name type="scientific">Kosmotoga arenicorallina S304</name>
    <dbReference type="NCBI Taxonomy" id="1453497"/>
    <lineage>
        <taxon>Bacteria</taxon>
        <taxon>Thermotogati</taxon>
        <taxon>Thermotogota</taxon>
        <taxon>Thermotogae</taxon>
        <taxon>Kosmotogales</taxon>
        <taxon>Kosmotogaceae</taxon>
        <taxon>Kosmotoga</taxon>
    </lineage>
</organism>
<keyword evidence="16" id="KW-1185">Reference proteome</keyword>
<dbReference type="GO" id="GO:0005886">
    <property type="term" value="C:plasma membrane"/>
    <property type="evidence" value="ECO:0007669"/>
    <property type="project" value="UniProtKB-SubCell"/>
</dbReference>
<dbReference type="HAMAP" id="MF_01810">
    <property type="entry name" value="YidC_type1"/>
    <property type="match status" value="1"/>
</dbReference>
<evidence type="ECO:0000256" key="7">
    <source>
        <dbReference type="ARBA" id="ARBA00022927"/>
    </source>
</evidence>
<keyword evidence="7 13" id="KW-0653">Protein transport</keyword>
<dbReference type="InterPro" id="IPR001708">
    <property type="entry name" value="YidC/ALB3/OXA1/COX18"/>
</dbReference>
<dbReference type="RefSeq" id="WP_068347719.1">
    <property type="nucleotide sequence ID" value="NZ_JFHK01000015.1"/>
</dbReference>
<comment type="subcellular location">
    <subcellularLocation>
        <location evidence="1">Cell inner membrane</location>
        <topology evidence="1">Multi-pass membrane protein</topology>
    </subcellularLocation>
    <subcellularLocation>
        <location evidence="13">Cell membrane</location>
        <topology evidence="13">Multi-pass membrane protein</topology>
    </subcellularLocation>
</comment>
<gene>
    <name evidence="13" type="primary">yidC</name>
    <name evidence="15" type="ORF">AT15_00720</name>
</gene>
<feature type="transmembrane region" description="Helical" evidence="13">
    <location>
        <begin position="244"/>
        <end position="265"/>
    </location>
</feature>
<evidence type="ECO:0000256" key="4">
    <source>
        <dbReference type="ARBA" id="ARBA00022448"/>
    </source>
</evidence>
<evidence type="ECO:0000313" key="16">
    <source>
        <dbReference type="Proteomes" id="UP000077339"/>
    </source>
</evidence>
<keyword evidence="8 13" id="KW-1133">Transmembrane helix</keyword>
<dbReference type="InterPro" id="IPR028055">
    <property type="entry name" value="YidC/Oxa/ALB_C"/>
</dbReference>
<keyword evidence="10 13" id="KW-0143">Chaperone</keyword>
<proteinExistence type="inferred from homology"/>
<dbReference type="GO" id="GO:0015031">
    <property type="term" value="P:protein transport"/>
    <property type="evidence" value="ECO:0007669"/>
    <property type="project" value="UniProtKB-KW"/>
</dbReference>
<evidence type="ECO:0000256" key="3">
    <source>
        <dbReference type="ARBA" id="ARBA00015325"/>
    </source>
</evidence>
<evidence type="ECO:0000256" key="9">
    <source>
        <dbReference type="ARBA" id="ARBA00023136"/>
    </source>
</evidence>
<dbReference type="InterPro" id="IPR047196">
    <property type="entry name" value="YidC_ALB_C"/>
</dbReference>
<dbReference type="PANTHER" id="PTHR12428:SF65">
    <property type="entry name" value="CYTOCHROME C OXIDASE ASSEMBLY PROTEIN COX18, MITOCHONDRIAL"/>
    <property type="match status" value="1"/>
</dbReference>
<dbReference type="PATRIC" id="fig|1453497.3.peg.155"/>
<dbReference type="Proteomes" id="UP000077339">
    <property type="component" value="Unassembled WGS sequence"/>
</dbReference>
<keyword evidence="4 13" id="KW-0813">Transport</keyword>
<evidence type="ECO:0000313" key="15">
    <source>
        <dbReference type="EMBL" id="OAA30069.1"/>
    </source>
</evidence>
<feature type="transmembrane region" description="Helical" evidence="13">
    <location>
        <begin position="353"/>
        <end position="373"/>
    </location>
</feature>
<evidence type="ECO:0000256" key="12">
    <source>
        <dbReference type="ARBA" id="ARBA00033342"/>
    </source>
</evidence>
<dbReference type="GO" id="GO:0051205">
    <property type="term" value="P:protein insertion into membrane"/>
    <property type="evidence" value="ECO:0007669"/>
    <property type="project" value="TreeGrafter"/>
</dbReference>
<dbReference type="STRING" id="1453497.AT15_00720"/>
<evidence type="ECO:0000256" key="2">
    <source>
        <dbReference type="ARBA" id="ARBA00010527"/>
    </source>
</evidence>
<dbReference type="EMBL" id="JFHK01000015">
    <property type="protein sequence ID" value="OAA30069.1"/>
    <property type="molecule type" value="Genomic_DNA"/>
</dbReference>
<dbReference type="CDD" id="cd19668">
    <property type="entry name" value="TmYidC_peri"/>
    <property type="match status" value="1"/>
</dbReference>
<comment type="function">
    <text evidence="13">Required for the insertion and/or proper folding and/or complex formation of integral membrane proteins into the membrane. Involved in integration of membrane proteins that insert both dependently and independently of the Sec translocase complex, as well as at least some lipoproteins. Aids folding of multispanning membrane proteins.</text>
</comment>
<dbReference type="OrthoDB" id="9780552at2"/>
<dbReference type="Pfam" id="PF02096">
    <property type="entry name" value="60KD_IMP"/>
    <property type="match status" value="1"/>
</dbReference>
<dbReference type="AlphaFoldDB" id="A0A176K0B4"/>
<reference evidence="15 16" key="1">
    <citation type="submission" date="2014-02" db="EMBL/GenBank/DDBJ databases">
        <title>Kosmotoga genome sequencing.</title>
        <authorList>
            <person name="Pollo S.M."/>
            <person name="Charchuk R."/>
            <person name="Nesbo C.L."/>
        </authorList>
    </citation>
    <scope>NUCLEOTIDE SEQUENCE [LARGE SCALE GENOMIC DNA]</scope>
    <source>
        <strain evidence="15 16">S304</strain>
    </source>
</reference>
<comment type="subunit">
    <text evidence="13">Interacts with the Sec translocase complex via SecD. Specifically interacts with transmembrane segments of nascent integral membrane proteins during membrane integration.</text>
</comment>
<comment type="caution">
    <text evidence="15">The sequence shown here is derived from an EMBL/GenBank/DDBJ whole genome shotgun (WGS) entry which is preliminary data.</text>
</comment>
<keyword evidence="5 13" id="KW-1003">Cell membrane</keyword>
<keyword evidence="6 13" id="KW-0812">Transmembrane</keyword>
<evidence type="ECO:0000256" key="13">
    <source>
        <dbReference type="HAMAP-Rule" id="MF_01810"/>
    </source>
</evidence>
<dbReference type="PANTHER" id="PTHR12428">
    <property type="entry name" value="OXA1"/>
    <property type="match status" value="1"/>
</dbReference>
<feature type="transmembrane region" description="Helical" evidence="13">
    <location>
        <begin position="403"/>
        <end position="421"/>
    </location>
</feature>